<evidence type="ECO:0008006" key="3">
    <source>
        <dbReference type="Google" id="ProtNLM"/>
    </source>
</evidence>
<keyword evidence="2" id="KW-1185">Reference proteome</keyword>
<dbReference type="OrthoDB" id="834772at2"/>
<dbReference type="EMBL" id="BAEN01000065">
    <property type="protein sequence ID" value="GAC15994.1"/>
    <property type="molecule type" value="Genomic_DNA"/>
</dbReference>
<gene>
    <name evidence="1" type="ORF">GLIP_3380</name>
</gene>
<proteinExistence type="predicted"/>
<evidence type="ECO:0000313" key="2">
    <source>
        <dbReference type="Proteomes" id="UP000006334"/>
    </source>
</evidence>
<dbReference type="eggNOG" id="COG3391">
    <property type="taxonomic scope" value="Bacteria"/>
</dbReference>
<evidence type="ECO:0000313" key="1">
    <source>
        <dbReference type="EMBL" id="GAC15994.1"/>
    </source>
</evidence>
<dbReference type="STRING" id="1127673.GLIP_3380"/>
<organism evidence="1 2">
    <name type="scientific">Aliiglaciecola lipolytica E3</name>
    <dbReference type="NCBI Taxonomy" id="1127673"/>
    <lineage>
        <taxon>Bacteria</taxon>
        <taxon>Pseudomonadati</taxon>
        <taxon>Pseudomonadota</taxon>
        <taxon>Gammaproteobacteria</taxon>
        <taxon>Alteromonadales</taxon>
        <taxon>Alteromonadaceae</taxon>
        <taxon>Aliiglaciecola</taxon>
    </lineage>
</organism>
<accession>K6X5V4</accession>
<dbReference type="AlphaFoldDB" id="K6X5V4"/>
<protein>
    <recommendedName>
        <fullName evidence="3">NHL repeat containing protein</fullName>
    </recommendedName>
</protein>
<dbReference type="RefSeq" id="WP_008845797.1">
    <property type="nucleotide sequence ID" value="NZ_BAEN01000065.1"/>
</dbReference>
<dbReference type="SUPFAM" id="SSF63825">
    <property type="entry name" value="YWTD domain"/>
    <property type="match status" value="2"/>
</dbReference>
<reference evidence="1 2" key="1">
    <citation type="journal article" date="2017" name="Antonie Van Leeuwenhoek">
        <title>Rhizobium rhizosphaerae sp. nov., a novel species isolated from rice rhizosphere.</title>
        <authorList>
            <person name="Zhao J.J."/>
            <person name="Zhang J."/>
            <person name="Zhang R.J."/>
            <person name="Zhang C.W."/>
            <person name="Yin H.Q."/>
            <person name="Zhang X.X."/>
        </authorList>
    </citation>
    <scope>NUCLEOTIDE SEQUENCE [LARGE SCALE GENOMIC DNA]</scope>
    <source>
        <strain evidence="1 2">E3</strain>
    </source>
</reference>
<dbReference type="PROSITE" id="PS51257">
    <property type="entry name" value="PROKAR_LIPOPROTEIN"/>
    <property type="match status" value="1"/>
</dbReference>
<sequence length="701" mass="71726">MQTTKKTKLTDNATKLLRTIIGASVILALAACNGDDGEAGPQGAMGTAGENGQDGADGTPAFPSANFLLAFNGPDNAGDVSLTDQNAAVLKTINSANNEGVALDPLANLIHAGDSSLGSIRTLCHITDRADGAVYSNMLDREISGAATGLMNPKGIHVAQGAGLIMIADFNGMRVSIFGAAAAGDVAPLAETITSAKPWDLTYDEVNDRLFLALTDGTVAVYDEYVAGGFAAMPARVITPSDEMQTTISVNIHGIVYDRSNDKLVLSDVGDAASATDGAIFVIGNASSADGNVSVERSISGAASMLGNPVDIVLSGSDLRVAEKSNDAVLVFSNIFAGPSGDIAPTLVTAATKPESLVEIENNMSHPDVSDLWGANNGLLGVAISSNPATEGATTGMLGRFSAALNAQTTSFDNGQSIESTTFDLAGDSYTTFDDPDTSMGGIIIANRVATSREEGTFSTSQDRIISGVNTGLVAPKGLDVSSAKGLIFVAENNATTPGIMIFSSCAAGDVSPLLTLVPSNGARPWDVDYDGLTDKAFVALTNGTIAVFDQVSAKLAAGSTMLSGEDRLITPAMSGNAIAAPTNIHGIDYDPASDSLLVSDVGSAADATDGKLYVIANAKNTSGLADITVNISGANTMLGNPVDIMYDGSNLFVAEKSNGLIMRFDNIINSVGGDISADVSIPHVAPESVALIPNYLYRAE</sequence>
<name>K6X5V4_9ALTE</name>
<dbReference type="Proteomes" id="UP000006334">
    <property type="component" value="Unassembled WGS sequence"/>
</dbReference>
<comment type="caution">
    <text evidence="1">The sequence shown here is derived from an EMBL/GenBank/DDBJ whole genome shotgun (WGS) entry which is preliminary data.</text>
</comment>